<feature type="repeat" description="WD" evidence="3">
    <location>
        <begin position="320"/>
        <end position="355"/>
    </location>
</feature>
<keyword evidence="6" id="KW-1185">Reference proteome</keyword>
<dbReference type="InterPro" id="IPR050349">
    <property type="entry name" value="WD_LIS1/nudF_dynein_reg"/>
</dbReference>
<dbReference type="Pfam" id="PF00400">
    <property type="entry name" value="WD40"/>
    <property type="match status" value="7"/>
</dbReference>
<reference evidence="5 6" key="1">
    <citation type="submission" date="2016-11" db="EMBL/GenBank/DDBJ databases">
        <authorList>
            <person name="Jaros S."/>
            <person name="Januszkiewicz K."/>
            <person name="Wedrychowicz H."/>
        </authorList>
    </citation>
    <scope>NUCLEOTIDE SEQUENCE [LARGE SCALE GENOMIC DNA]</scope>
    <source>
        <strain evidence="5 6">DSM 18119</strain>
    </source>
</reference>
<dbReference type="AlphaFoldDB" id="A0A1M4ZJA0"/>
<name>A0A1M4ZJA0_9BACT</name>
<dbReference type="InterPro" id="IPR019775">
    <property type="entry name" value="WD40_repeat_CS"/>
</dbReference>
<dbReference type="InterPro" id="IPR015943">
    <property type="entry name" value="WD40/YVTN_repeat-like_dom_sf"/>
</dbReference>
<dbReference type="SUPFAM" id="SSF50978">
    <property type="entry name" value="WD40 repeat-like"/>
    <property type="match status" value="1"/>
</dbReference>
<proteinExistence type="predicted"/>
<dbReference type="PANTHER" id="PTHR44129">
    <property type="entry name" value="WD REPEAT-CONTAINING PROTEIN POP1"/>
    <property type="match status" value="1"/>
</dbReference>
<evidence type="ECO:0000313" key="5">
    <source>
        <dbReference type="EMBL" id="SHF17626.1"/>
    </source>
</evidence>
<gene>
    <name evidence="5" type="ORF">SAMN02745131_01950</name>
</gene>
<feature type="repeat" description="WD" evidence="3">
    <location>
        <begin position="217"/>
        <end position="258"/>
    </location>
</feature>
<dbReference type="InterPro" id="IPR020472">
    <property type="entry name" value="WD40_PAC1"/>
</dbReference>
<dbReference type="PROSITE" id="PS50294">
    <property type="entry name" value="WD_REPEATS_REGION"/>
    <property type="match status" value="5"/>
</dbReference>
<dbReference type="PROSITE" id="PS00678">
    <property type="entry name" value="WD_REPEATS_1"/>
    <property type="match status" value="1"/>
</dbReference>
<evidence type="ECO:0000313" key="6">
    <source>
        <dbReference type="Proteomes" id="UP000184048"/>
    </source>
</evidence>
<evidence type="ECO:0000256" key="3">
    <source>
        <dbReference type="PROSITE-ProRule" id="PRU00221"/>
    </source>
</evidence>
<dbReference type="RefSeq" id="WP_072835151.1">
    <property type="nucleotide sequence ID" value="NZ_FQUU01000007.1"/>
</dbReference>
<dbReference type="SMART" id="SM00320">
    <property type="entry name" value="WD40"/>
    <property type="match status" value="7"/>
</dbReference>
<evidence type="ECO:0000256" key="1">
    <source>
        <dbReference type="ARBA" id="ARBA00022574"/>
    </source>
</evidence>
<protein>
    <submittedName>
        <fullName evidence="5">WD domain-containing protein, G-beta repeat-containing protein</fullName>
    </submittedName>
</protein>
<feature type="repeat" description="WD" evidence="3">
    <location>
        <begin position="50"/>
        <end position="91"/>
    </location>
</feature>
<keyword evidence="4" id="KW-1133">Transmembrane helix</keyword>
<dbReference type="Gene3D" id="2.130.10.10">
    <property type="entry name" value="YVTN repeat-like/Quinoprotein amine dehydrogenase"/>
    <property type="match status" value="2"/>
</dbReference>
<dbReference type="STRING" id="1121884.SAMN02745131_01950"/>
<dbReference type="InterPro" id="IPR001680">
    <property type="entry name" value="WD40_rpt"/>
</dbReference>
<keyword evidence="2" id="KW-0677">Repeat</keyword>
<dbReference type="PROSITE" id="PS50082">
    <property type="entry name" value="WD_REPEATS_2"/>
    <property type="match status" value="5"/>
</dbReference>
<evidence type="ECO:0000256" key="4">
    <source>
        <dbReference type="SAM" id="Phobius"/>
    </source>
</evidence>
<evidence type="ECO:0000256" key="2">
    <source>
        <dbReference type="ARBA" id="ARBA00022737"/>
    </source>
</evidence>
<dbReference type="InterPro" id="IPR036322">
    <property type="entry name" value="WD40_repeat_dom_sf"/>
</dbReference>
<dbReference type="Proteomes" id="UP000184048">
    <property type="component" value="Unassembled WGS sequence"/>
</dbReference>
<keyword evidence="4" id="KW-0812">Transmembrane</keyword>
<keyword evidence="1 3" id="KW-0853">WD repeat</keyword>
<feature type="repeat" description="WD" evidence="3">
    <location>
        <begin position="133"/>
        <end position="174"/>
    </location>
</feature>
<accession>A0A1M4ZJA0</accession>
<feature type="repeat" description="WD" evidence="3">
    <location>
        <begin position="175"/>
        <end position="216"/>
    </location>
</feature>
<dbReference type="EMBL" id="FQUU01000007">
    <property type="protein sequence ID" value="SHF17626.1"/>
    <property type="molecule type" value="Genomic_DNA"/>
</dbReference>
<feature type="transmembrane region" description="Helical" evidence="4">
    <location>
        <begin position="12"/>
        <end position="32"/>
    </location>
</feature>
<keyword evidence="4" id="KW-0472">Membrane</keyword>
<dbReference type="CDD" id="cd00200">
    <property type="entry name" value="WD40"/>
    <property type="match status" value="1"/>
</dbReference>
<sequence>MIKKSNNKKKRWLPYLLLPLAAILLVLTYYQFFYRSPRVDNGLLKPGLSFTGHRHVVTAVRFIPNDSFLVSASVDSTIQLWSRITGSIVHKISQPSGIAYMDLSEDGQYVVTGSYDSKVRIFRLQDGAFIKEFAGHKGTVWTVAFSPDGKKIASAGDDLVVRIWDVNTGRLLHQLPGHQRIIWSVRFSPDATKLASCSFDKTFKIWNVADGKLILNNTSHSETVVDVSFSHDGKMLASTSDDKTIKLWNTSGWSLARTMMVAEHVQAVAFSPDDQLLLTGGRDKPMIGELLQNFLGDSRINKGVSARIWKVNDGALLQTFAHHANDVNDVAFSHNGRYIATASADKTVDLWYFTR</sequence>
<dbReference type="OrthoDB" id="269774at2"/>
<dbReference type="PRINTS" id="PR00320">
    <property type="entry name" value="GPROTEINBRPT"/>
</dbReference>
<organism evidence="5 6">
    <name type="scientific">Flavisolibacter ginsengisoli DSM 18119</name>
    <dbReference type="NCBI Taxonomy" id="1121884"/>
    <lineage>
        <taxon>Bacteria</taxon>
        <taxon>Pseudomonadati</taxon>
        <taxon>Bacteroidota</taxon>
        <taxon>Chitinophagia</taxon>
        <taxon>Chitinophagales</taxon>
        <taxon>Chitinophagaceae</taxon>
        <taxon>Flavisolibacter</taxon>
    </lineage>
</organism>